<gene>
    <name evidence="8" type="ORF">KEU06_08385</name>
</gene>
<feature type="transmembrane region" description="Helical" evidence="6">
    <location>
        <begin position="57"/>
        <end position="77"/>
    </location>
</feature>
<dbReference type="Gene3D" id="1.20.120.1220">
    <property type="match status" value="1"/>
</dbReference>
<evidence type="ECO:0000313" key="9">
    <source>
        <dbReference type="Proteomes" id="UP000680348"/>
    </source>
</evidence>
<feature type="transmembrane region" description="Helical" evidence="6">
    <location>
        <begin position="97"/>
        <end position="118"/>
    </location>
</feature>
<evidence type="ECO:0000256" key="3">
    <source>
        <dbReference type="ARBA" id="ARBA00022692"/>
    </source>
</evidence>
<keyword evidence="5 6" id="KW-0472">Membrane</keyword>
<evidence type="ECO:0000256" key="6">
    <source>
        <dbReference type="SAM" id="Phobius"/>
    </source>
</evidence>
<feature type="transmembrane region" description="Helical" evidence="6">
    <location>
        <begin position="139"/>
        <end position="157"/>
    </location>
</feature>
<reference evidence="8" key="1">
    <citation type="submission" date="2021-04" db="EMBL/GenBank/DDBJ databases">
        <title>Pseudaminobacter soli sp. nov., isolated from paddy soil contaminated by heavy metals.</title>
        <authorList>
            <person name="Zhang K."/>
        </authorList>
    </citation>
    <scope>NUCLEOTIDE SEQUENCE</scope>
    <source>
        <strain evidence="8">19-2017</strain>
    </source>
</reference>
<keyword evidence="2" id="KW-1003">Cell membrane</keyword>
<comment type="caution">
    <text evidence="8">The sequence shown here is derived from an EMBL/GenBank/DDBJ whole genome shotgun (WGS) entry which is preliminary data.</text>
</comment>
<evidence type="ECO:0000256" key="2">
    <source>
        <dbReference type="ARBA" id="ARBA00022475"/>
    </source>
</evidence>
<keyword evidence="9" id="KW-1185">Reference proteome</keyword>
<dbReference type="AlphaFoldDB" id="A0A942DWS6"/>
<evidence type="ECO:0000256" key="1">
    <source>
        <dbReference type="ARBA" id="ARBA00004651"/>
    </source>
</evidence>
<dbReference type="InterPro" id="IPR000045">
    <property type="entry name" value="Prepilin_IV_endopep_pep"/>
</dbReference>
<proteinExistence type="predicted"/>
<dbReference type="PANTHER" id="PTHR36506">
    <property type="entry name" value="PREFLAGELLIN PEPTIDASE"/>
    <property type="match status" value="1"/>
</dbReference>
<dbReference type="PANTHER" id="PTHR36506:SF1">
    <property type="entry name" value="PREFLAGELLIN PEPTIDASE"/>
    <property type="match status" value="1"/>
</dbReference>
<keyword evidence="3 6" id="KW-0812">Transmembrane</keyword>
<protein>
    <submittedName>
        <fullName evidence="8">Prepilin peptidase</fullName>
        <ecNumber evidence="8">3.4.23.43</ecNumber>
    </submittedName>
</protein>
<dbReference type="Pfam" id="PF01478">
    <property type="entry name" value="Peptidase_A24"/>
    <property type="match status" value="1"/>
</dbReference>
<name>A0A942DWS6_9HYPH</name>
<comment type="subcellular location">
    <subcellularLocation>
        <location evidence="1">Cell membrane</location>
        <topology evidence="1">Multi-pass membrane protein</topology>
    </subcellularLocation>
</comment>
<keyword evidence="4 6" id="KW-1133">Transmembrane helix</keyword>
<evidence type="ECO:0000259" key="7">
    <source>
        <dbReference type="Pfam" id="PF01478"/>
    </source>
</evidence>
<dbReference type="GO" id="GO:0004190">
    <property type="term" value="F:aspartic-type endopeptidase activity"/>
    <property type="evidence" value="ECO:0007669"/>
    <property type="project" value="UniProtKB-EC"/>
</dbReference>
<evidence type="ECO:0000256" key="4">
    <source>
        <dbReference type="ARBA" id="ARBA00022989"/>
    </source>
</evidence>
<dbReference type="Proteomes" id="UP000680348">
    <property type="component" value="Unassembled WGS sequence"/>
</dbReference>
<sequence>MLEALIFVVFPFCMVFAAVSDLLSMTIANRVAVILVVTFAVVAPLTGMDWATFGMHFAAGAAVLAVTFALFALGGMGGGDAKLLAATALYMGMDIQLVQYLVVSAFLGGLLTIAILVFRKSPLSVFVGHNLFLRNLTDAKAGIPYGIALGVGGLITYPQSPLMLWALGRLSGN</sequence>
<dbReference type="InterPro" id="IPR052218">
    <property type="entry name" value="Preflagellin_Peptidase"/>
</dbReference>
<dbReference type="GO" id="GO:0005886">
    <property type="term" value="C:plasma membrane"/>
    <property type="evidence" value="ECO:0007669"/>
    <property type="project" value="UniProtKB-SubCell"/>
</dbReference>
<accession>A0A942DWS6</accession>
<dbReference type="RefSeq" id="WP_188254218.1">
    <property type="nucleotide sequence ID" value="NZ_JABVCF010000004.1"/>
</dbReference>
<organism evidence="8 9">
    <name type="scientific">Pseudaminobacter soli</name>
    <name type="common">ex Zhang et al. 2022</name>
    <dbReference type="NCBI Taxonomy" id="2831468"/>
    <lineage>
        <taxon>Bacteria</taxon>
        <taxon>Pseudomonadati</taxon>
        <taxon>Pseudomonadota</taxon>
        <taxon>Alphaproteobacteria</taxon>
        <taxon>Hyphomicrobiales</taxon>
        <taxon>Phyllobacteriaceae</taxon>
        <taxon>Pseudaminobacter</taxon>
    </lineage>
</organism>
<dbReference type="EMBL" id="JAGWCR010000004">
    <property type="protein sequence ID" value="MBS3648646.1"/>
    <property type="molecule type" value="Genomic_DNA"/>
</dbReference>
<evidence type="ECO:0000313" key="8">
    <source>
        <dbReference type="EMBL" id="MBS3648646.1"/>
    </source>
</evidence>
<evidence type="ECO:0000256" key="5">
    <source>
        <dbReference type="ARBA" id="ARBA00023136"/>
    </source>
</evidence>
<dbReference type="EC" id="3.4.23.43" evidence="8"/>
<feature type="transmembrane region" description="Helical" evidence="6">
    <location>
        <begin position="27"/>
        <end position="45"/>
    </location>
</feature>
<feature type="domain" description="Prepilin type IV endopeptidase peptidase" evidence="7">
    <location>
        <begin position="9"/>
        <end position="113"/>
    </location>
</feature>
<keyword evidence="8" id="KW-0378">Hydrolase</keyword>